<dbReference type="AlphaFoldDB" id="U6H110"/>
<reference evidence="1" key="1">
    <citation type="submission" date="2013-10" db="EMBL/GenBank/DDBJ databases">
        <title>Genomic analysis of the causative agents of coccidiosis in chickens.</title>
        <authorList>
            <person name="Reid A.J."/>
            <person name="Blake D."/>
            <person name="Billington K."/>
            <person name="Browne H."/>
            <person name="Dunn M."/>
            <person name="Hung S."/>
            <person name="Kawahara F."/>
            <person name="Miranda-Saavedra D."/>
            <person name="Mourier T."/>
            <person name="Nagra H."/>
            <person name="Otto T.D."/>
            <person name="Rawlings N."/>
            <person name="Sanchez A."/>
            <person name="Sanders M."/>
            <person name="Subramaniam C."/>
            <person name="Tay Y."/>
            <person name="Dear P."/>
            <person name="Doerig C."/>
            <person name="Gruber A."/>
            <person name="Parkinson J."/>
            <person name="Shirley M."/>
            <person name="Wan K.L."/>
            <person name="Berriman M."/>
            <person name="Tomley F."/>
            <person name="Pain A."/>
        </authorList>
    </citation>
    <scope>NUCLEOTIDE SEQUENCE [LARGE SCALE GENOMIC DNA]</scope>
    <source>
        <strain evidence="1">Houghton</strain>
    </source>
</reference>
<organism evidence="1 2">
    <name type="scientific">Eimeria praecox</name>
    <dbReference type="NCBI Taxonomy" id="51316"/>
    <lineage>
        <taxon>Eukaryota</taxon>
        <taxon>Sar</taxon>
        <taxon>Alveolata</taxon>
        <taxon>Apicomplexa</taxon>
        <taxon>Conoidasida</taxon>
        <taxon>Coccidia</taxon>
        <taxon>Eucoccidiorida</taxon>
        <taxon>Eimeriorina</taxon>
        <taxon>Eimeriidae</taxon>
        <taxon>Eimeria</taxon>
    </lineage>
</organism>
<keyword evidence="2" id="KW-1185">Reference proteome</keyword>
<reference evidence="1" key="2">
    <citation type="submission" date="2013-10" db="EMBL/GenBank/DDBJ databases">
        <authorList>
            <person name="Aslett M."/>
        </authorList>
    </citation>
    <scope>NUCLEOTIDE SEQUENCE [LARGE SCALE GENOMIC DNA]</scope>
    <source>
        <strain evidence="1">Houghton</strain>
    </source>
</reference>
<dbReference type="OrthoDB" id="346578at2759"/>
<dbReference type="EMBL" id="HG695047">
    <property type="protein sequence ID" value="CDI86276.1"/>
    <property type="molecule type" value="Genomic_DNA"/>
</dbReference>
<evidence type="ECO:0000313" key="2">
    <source>
        <dbReference type="Proteomes" id="UP000018201"/>
    </source>
</evidence>
<dbReference type="VEuPathDB" id="ToxoDB:EPH_0071680"/>
<gene>
    <name evidence="1" type="ORF">EPH_0071680</name>
</gene>
<name>U6H110_9EIME</name>
<proteinExistence type="predicted"/>
<protein>
    <submittedName>
        <fullName evidence="1">Uncharacterized protein</fullName>
    </submittedName>
</protein>
<dbReference type="Proteomes" id="UP000018201">
    <property type="component" value="Unassembled WGS sequence"/>
</dbReference>
<sequence length="264" mass="28702">MAFTSLGSAACMQVPSNLVPRYPIDWRNGGRALLVAALHKLEGNYPLLPRQQPPLQCQAPLDPGSLAAAGDSCAGGCAVESLVSLGRRRSGRAGYAAGTAAKRLVLRHRRALQWQEGGFCSSKCGTTCSKSPWRCLCSWRCRGLYQHANRMDAILMSHKGPVNSDKPLFSVKRAEVAPSRLASEGMIFCTRSGDFVPTAEKLHPAFAAFDAEEKREATSAQRSRAVCWGLGGDWASDSDGEEDLDEEAEDLLKFVSEFPRDRRA</sequence>
<accession>U6H110</accession>
<evidence type="ECO:0000313" key="1">
    <source>
        <dbReference type="EMBL" id="CDI86276.1"/>
    </source>
</evidence>